<accession>A0A6H0KSP8</accession>
<reference evidence="1 2" key="1">
    <citation type="submission" date="2020-03" db="EMBL/GenBank/DDBJ databases">
        <title>Genomic analysis of Bacteroides faecium CBA7301.</title>
        <authorList>
            <person name="Kim J."/>
            <person name="Roh S.W."/>
        </authorList>
    </citation>
    <scope>NUCLEOTIDE SEQUENCE [LARGE SCALE GENOMIC DNA]</scope>
    <source>
        <strain evidence="1 2">CBA7301</strain>
    </source>
</reference>
<proteinExistence type="predicted"/>
<sequence length="85" mass="9893">MGTKEKLIERFKTLPTDFTFDEMEKLLNYFGYEKSNKGKTSGSRVIFKNKAKRPIMIHKPHPGNIIKGYAIKQVYNDLKEEGLIK</sequence>
<name>A0A6H0KSP8_9BACE</name>
<keyword evidence="2" id="KW-1185">Reference proteome</keyword>
<protein>
    <submittedName>
        <fullName evidence="1">Type II toxin-antitoxin system HicA family toxin</fullName>
    </submittedName>
</protein>
<dbReference type="InterPro" id="IPR012933">
    <property type="entry name" value="HicA_mRNA_interferase"/>
</dbReference>
<dbReference type="Proteomes" id="UP000501780">
    <property type="component" value="Chromosome"/>
</dbReference>
<organism evidence="1 2">
    <name type="scientific">Bacteroides faecium</name>
    <dbReference type="NCBI Taxonomy" id="2715212"/>
    <lineage>
        <taxon>Bacteria</taxon>
        <taxon>Pseudomonadati</taxon>
        <taxon>Bacteroidota</taxon>
        <taxon>Bacteroidia</taxon>
        <taxon>Bacteroidales</taxon>
        <taxon>Bacteroidaceae</taxon>
        <taxon>Bacteroides</taxon>
    </lineage>
</organism>
<dbReference type="Pfam" id="PF07927">
    <property type="entry name" value="HicA_toxin"/>
    <property type="match status" value="1"/>
</dbReference>
<dbReference type="EMBL" id="CP050831">
    <property type="protein sequence ID" value="QIU96372.1"/>
    <property type="molecule type" value="Genomic_DNA"/>
</dbReference>
<evidence type="ECO:0000313" key="1">
    <source>
        <dbReference type="EMBL" id="QIU96372.1"/>
    </source>
</evidence>
<gene>
    <name evidence="1" type="ORF">BacF7301_20425</name>
</gene>
<evidence type="ECO:0000313" key="2">
    <source>
        <dbReference type="Proteomes" id="UP000501780"/>
    </source>
</evidence>
<dbReference type="AlphaFoldDB" id="A0A6H0KSP8"/>
<dbReference type="KEGG" id="bfc:BacF7301_20425"/>
<dbReference type="GO" id="GO:0003729">
    <property type="term" value="F:mRNA binding"/>
    <property type="evidence" value="ECO:0007669"/>
    <property type="project" value="InterPro"/>
</dbReference>
<dbReference type="RefSeq" id="WP_167965741.1">
    <property type="nucleotide sequence ID" value="NZ_CP050831.1"/>
</dbReference>